<dbReference type="Pfam" id="PF12612">
    <property type="entry name" value="TFCD_C"/>
    <property type="match status" value="2"/>
</dbReference>
<dbReference type="Gene3D" id="1.25.10.10">
    <property type="entry name" value="Leucine-rich Repeat Variant"/>
    <property type="match status" value="1"/>
</dbReference>
<dbReference type="GeneID" id="20344128"/>
<feature type="region of interest" description="Disordered" evidence="3">
    <location>
        <begin position="1257"/>
        <end position="1313"/>
    </location>
</feature>
<evidence type="ECO:0000259" key="5">
    <source>
        <dbReference type="Pfam" id="PF25767"/>
    </source>
</evidence>
<accession>J3NQW4</accession>
<sequence length="1376" mass="148257">MDAPEEDADIKLQKVSSDLIADFDRSLQSFLHRPDGTVRGQVRSHEAARLATTLLEPFQELPQLLDPHLSRWVPALGDALVDYLAAPRRSRTRSVRAGLLMPLPAAICKLLYTLCKIRGEKVVVRFLSVETRHLERLLSALEDSERSAADAAAASAVLSDDTAASQQGEPAACIWTWEERYVVLLWLSHLFLAPFDLATISSVDLAEDDLPDIPGLRWPPNIPGITLRILPLALKYLGSPGKERDAARALLVRIAMRRDMQELGILNALVQWSLDALRPRGKGAGVYDVAVGAHSSPYHYIGVLSFLAGMLSSSSNTSDMDRYLTAIFYAAYNVSSGRDAAPTSRLIASSALARKTMIKVMRSVTVLVLRKPLEESGGGGPRKAETVLVETVVGHLLDLLSDNDTPVRLAASKALSVIALKLQPYLAAQVVDAVLEALDHNAHWAKPAGGASPNTPALRKRDLSSVDPLEWHGLMLSLSHLLYRRSPPAASLASIIRALVIGLSFERRGPSGTSIGTNVRDASCFGIWALARRYTTPELLAVNTGIFDAESNMGSSPFGATCTPTSVLQILATELTVAASLDPSGNIRRGASAALQELVGRHPDMVEQGIWLVQTVDYHTVALRSRAASQVAVQASRLSGTRYGGAVLSALLGWRGVGDGDAAARRVAGSTFGAVVHELAAATTAEPTRLASAFGLLFQTLSSLQTRQVEERHGLLLCLAGILDAVPELAGPIGGRASPSGEPAVALTPIAPDHLMHLVNTTVLPGLTHALENCLATPFRHPELIAEAGSILITSSFPILQIVALGHSLESKLLPGAHMVSSTSNQTSLPSLLTALDQARSKSRRGQAIDELLAVFQRAVDDWLARTEGEVIAAASAASLVLLVFCENENSGTVKSRRQLVGQWARLLRQNPTTTRPGVGTGYFFAVAMAYPVISHLETAAAAQLICKPILDRWSSDRKTDTRVAILKSLTESDVLRENMTDLLALVTEGLDDYTTTARGDVGSHVRLQAIKATRALWDKMFATPGAGGGFDDDAVDTAVSALFLRILRLAAEKLDKVRCEAQMTLALTLKPRIAGDLGRSTYSSRKYYRFLLNLLTAANKHMLPAVSKAAQRDPGRWMEELMAGYVTSADAGHEELVIAGRTALSAYCARSRANLDRACGALVRNLKRYSSASSSPTPQSTPAPARPEQGSQQQNDRIVVPTLSIVAFLFHVGLFQRCSDVDYKALCLSVQRCGYKTGNVRKLEACVRVYGAIAGMGQPQQPRGPEPEPEPEPDPDESEAEENGGGEQQERARQDQELASPRPEQKKDEGVREARRRLGALMLHPWPRVRTVAVDELWVLLSAEPAGPADKLKGVDWGTADKAEIRTLVGQLGLD</sequence>
<evidence type="ECO:0000256" key="3">
    <source>
        <dbReference type="SAM" id="MobiDB-lite"/>
    </source>
</evidence>
<feature type="repeat" description="HEAT" evidence="2">
    <location>
        <begin position="392"/>
        <end position="429"/>
    </location>
</feature>
<dbReference type="InterPro" id="IPR016024">
    <property type="entry name" value="ARM-type_fold"/>
</dbReference>
<dbReference type="SUPFAM" id="SSF48371">
    <property type="entry name" value="ARM repeat"/>
    <property type="match status" value="2"/>
</dbReference>
<dbReference type="Proteomes" id="UP000006039">
    <property type="component" value="Unassembled WGS sequence"/>
</dbReference>
<dbReference type="eggNOG" id="KOG1943">
    <property type="taxonomic scope" value="Eukaryota"/>
</dbReference>
<dbReference type="GO" id="GO:0005096">
    <property type="term" value="F:GTPase activator activity"/>
    <property type="evidence" value="ECO:0007669"/>
    <property type="project" value="InterPro"/>
</dbReference>
<evidence type="ECO:0000256" key="1">
    <source>
        <dbReference type="ARBA" id="ARBA00023186"/>
    </source>
</evidence>
<dbReference type="InterPro" id="IPR033162">
    <property type="entry name" value="TBCD"/>
</dbReference>
<dbReference type="Pfam" id="PF23579">
    <property type="entry name" value="ARM_TBCD"/>
    <property type="match status" value="1"/>
</dbReference>
<dbReference type="PROSITE" id="PS50077">
    <property type="entry name" value="HEAT_REPEAT"/>
    <property type="match status" value="1"/>
</dbReference>
<dbReference type="GO" id="GO:1990904">
    <property type="term" value="C:ribonucleoprotein complex"/>
    <property type="evidence" value="ECO:0007669"/>
    <property type="project" value="UniProtKB-KW"/>
</dbReference>
<dbReference type="EnsemblFungi" id="EJT78571">
    <property type="protein sequence ID" value="EJT78571"/>
    <property type="gene ID" value="GGTG_03670"/>
</dbReference>
<dbReference type="InterPro" id="IPR058033">
    <property type="entry name" value="ARM_TBCD_2nd"/>
</dbReference>
<evidence type="ECO:0000313" key="6">
    <source>
        <dbReference type="EMBL" id="EJT78571.1"/>
    </source>
</evidence>
<dbReference type="HOGENOM" id="CLU_003043_3_0_1"/>
<keyword evidence="8" id="KW-1185">Reference proteome</keyword>
<feature type="domain" description="Tubulin-folding cofactor D C-terminal" evidence="4">
    <location>
        <begin position="1192"/>
        <end position="1243"/>
    </location>
</feature>
<gene>
    <name evidence="7" type="primary">20344128</name>
    <name evidence="6" type="ORF">GGTG_03670</name>
</gene>
<dbReference type="Pfam" id="PF25767">
    <property type="entry name" value="ARM_TBCD_2nd"/>
    <property type="match status" value="1"/>
</dbReference>
<dbReference type="InterPro" id="IPR011989">
    <property type="entry name" value="ARM-like"/>
</dbReference>
<dbReference type="PANTHER" id="PTHR12658:SF0">
    <property type="entry name" value="TUBULIN-SPECIFIC CHAPERONE D"/>
    <property type="match status" value="1"/>
</dbReference>
<reference evidence="7" key="5">
    <citation type="submission" date="2018-04" db="UniProtKB">
        <authorList>
            <consortium name="EnsemblFungi"/>
        </authorList>
    </citation>
    <scope>IDENTIFICATION</scope>
    <source>
        <strain evidence="7">R3-111a-1</strain>
    </source>
</reference>
<feature type="domain" description="Tubulin-folding cofactor D C-terminal" evidence="4">
    <location>
        <begin position="1044"/>
        <end position="1172"/>
    </location>
</feature>
<dbReference type="EMBL" id="GL385396">
    <property type="protein sequence ID" value="EJT78571.1"/>
    <property type="molecule type" value="Genomic_DNA"/>
</dbReference>
<evidence type="ECO:0000313" key="7">
    <source>
        <dbReference type="EnsemblFungi" id="EJT78571"/>
    </source>
</evidence>
<dbReference type="InterPro" id="IPR021133">
    <property type="entry name" value="HEAT_type_2"/>
</dbReference>
<reference evidence="8" key="1">
    <citation type="submission" date="2010-07" db="EMBL/GenBank/DDBJ databases">
        <title>The genome sequence of Gaeumannomyces graminis var. tritici strain R3-111a-1.</title>
        <authorList>
            <consortium name="The Broad Institute Genome Sequencing Platform"/>
            <person name="Ma L.-J."/>
            <person name="Dead R."/>
            <person name="Young S."/>
            <person name="Zeng Q."/>
            <person name="Koehrsen M."/>
            <person name="Alvarado L."/>
            <person name="Berlin A."/>
            <person name="Chapman S.B."/>
            <person name="Chen Z."/>
            <person name="Freedman E."/>
            <person name="Gellesch M."/>
            <person name="Goldberg J."/>
            <person name="Griggs A."/>
            <person name="Gujja S."/>
            <person name="Heilman E.R."/>
            <person name="Heiman D."/>
            <person name="Hepburn T."/>
            <person name="Howarth C."/>
            <person name="Jen D."/>
            <person name="Larson L."/>
            <person name="Mehta T."/>
            <person name="Neiman D."/>
            <person name="Pearson M."/>
            <person name="Roberts A."/>
            <person name="Saif S."/>
            <person name="Shea T."/>
            <person name="Shenoy N."/>
            <person name="Sisk P."/>
            <person name="Stolte C."/>
            <person name="Sykes S."/>
            <person name="Walk T."/>
            <person name="White J."/>
            <person name="Yandava C."/>
            <person name="Haas B."/>
            <person name="Nusbaum C."/>
            <person name="Birren B."/>
        </authorList>
    </citation>
    <scope>NUCLEOTIDE SEQUENCE [LARGE SCALE GENOMIC DNA]</scope>
    <source>
        <strain evidence="8">R3-111a-1</strain>
    </source>
</reference>
<dbReference type="PANTHER" id="PTHR12658">
    <property type="entry name" value="BETA-TUBULIN COFACTOR D"/>
    <property type="match status" value="1"/>
</dbReference>
<feature type="region of interest" description="Disordered" evidence="3">
    <location>
        <begin position="1171"/>
        <end position="1195"/>
    </location>
</feature>
<keyword evidence="6" id="KW-0687">Ribonucleoprotein</keyword>
<evidence type="ECO:0000313" key="8">
    <source>
        <dbReference type="Proteomes" id="UP000006039"/>
    </source>
</evidence>
<dbReference type="GO" id="GO:0000226">
    <property type="term" value="P:microtubule cytoskeleton organization"/>
    <property type="evidence" value="ECO:0007669"/>
    <property type="project" value="TreeGrafter"/>
</dbReference>
<reference evidence="6" key="2">
    <citation type="submission" date="2010-07" db="EMBL/GenBank/DDBJ databases">
        <authorList>
            <consortium name="The Broad Institute Genome Sequencing Platform"/>
            <consortium name="Broad Institute Genome Sequencing Center for Infectious Disease"/>
            <person name="Ma L.-J."/>
            <person name="Dead R."/>
            <person name="Young S."/>
            <person name="Zeng Q."/>
            <person name="Koehrsen M."/>
            <person name="Alvarado L."/>
            <person name="Berlin A."/>
            <person name="Chapman S.B."/>
            <person name="Chen Z."/>
            <person name="Freedman E."/>
            <person name="Gellesch M."/>
            <person name="Goldberg J."/>
            <person name="Griggs A."/>
            <person name="Gujja S."/>
            <person name="Heilman E.R."/>
            <person name="Heiman D."/>
            <person name="Hepburn T."/>
            <person name="Howarth C."/>
            <person name="Jen D."/>
            <person name="Larson L."/>
            <person name="Mehta T."/>
            <person name="Neiman D."/>
            <person name="Pearson M."/>
            <person name="Roberts A."/>
            <person name="Saif S."/>
            <person name="Shea T."/>
            <person name="Shenoy N."/>
            <person name="Sisk P."/>
            <person name="Stolte C."/>
            <person name="Sykes S."/>
            <person name="Walk T."/>
            <person name="White J."/>
            <person name="Yandava C."/>
            <person name="Haas B."/>
            <person name="Nusbaum C."/>
            <person name="Birren B."/>
        </authorList>
    </citation>
    <scope>NUCLEOTIDE SEQUENCE</scope>
    <source>
        <strain evidence="6">R3-111a-1</strain>
    </source>
</reference>
<dbReference type="STRING" id="644352.J3NQW4"/>
<protein>
    <submittedName>
        <fullName evidence="6">Small nuclear ribonucleoprotein</fullName>
    </submittedName>
</protein>
<dbReference type="GO" id="GO:0007023">
    <property type="term" value="P:post-chaperonin tubulin folding pathway"/>
    <property type="evidence" value="ECO:0007669"/>
    <property type="project" value="InterPro"/>
</dbReference>
<reference evidence="7" key="4">
    <citation type="journal article" date="2015" name="G3 (Bethesda)">
        <title>Genome sequences of three phytopathogenic species of the Magnaporthaceae family of fungi.</title>
        <authorList>
            <person name="Okagaki L.H."/>
            <person name="Nunes C.C."/>
            <person name="Sailsbery J."/>
            <person name="Clay B."/>
            <person name="Brown D."/>
            <person name="John T."/>
            <person name="Oh Y."/>
            <person name="Young N."/>
            <person name="Fitzgerald M."/>
            <person name="Haas B.J."/>
            <person name="Zeng Q."/>
            <person name="Young S."/>
            <person name="Adiconis X."/>
            <person name="Fan L."/>
            <person name="Levin J.Z."/>
            <person name="Mitchell T.K."/>
            <person name="Okubara P.A."/>
            <person name="Farman M.L."/>
            <person name="Kohn L.M."/>
            <person name="Birren B."/>
            <person name="Ma L.-J."/>
            <person name="Dean R.A."/>
        </authorList>
    </citation>
    <scope>NUCLEOTIDE SEQUENCE</scope>
    <source>
        <strain evidence="7">R3-111a-1</strain>
    </source>
</reference>
<evidence type="ECO:0000259" key="4">
    <source>
        <dbReference type="Pfam" id="PF12612"/>
    </source>
</evidence>
<dbReference type="InterPro" id="IPR022577">
    <property type="entry name" value="TBCD_C"/>
</dbReference>
<reference evidence="6" key="3">
    <citation type="submission" date="2010-09" db="EMBL/GenBank/DDBJ databases">
        <title>Annotation of Gaeumannomyces graminis var. tritici R3-111a-1.</title>
        <authorList>
            <consortium name="The Broad Institute Genome Sequencing Platform"/>
            <person name="Ma L.-J."/>
            <person name="Dead R."/>
            <person name="Young S.K."/>
            <person name="Zeng Q."/>
            <person name="Gargeya S."/>
            <person name="Fitzgerald M."/>
            <person name="Haas B."/>
            <person name="Abouelleil A."/>
            <person name="Alvarado L."/>
            <person name="Arachchi H.M."/>
            <person name="Berlin A."/>
            <person name="Brown A."/>
            <person name="Chapman S.B."/>
            <person name="Chen Z."/>
            <person name="Dunbar C."/>
            <person name="Freedman E."/>
            <person name="Gearin G."/>
            <person name="Gellesch M."/>
            <person name="Goldberg J."/>
            <person name="Griggs A."/>
            <person name="Gujja S."/>
            <person name="Heiman D."/>
            <person name="Howarth C."/>
            <person name="Larson L."/>
            <person name="Lui A."/>
            <person name="MacDonald P.J.P."/>
            <person name="Mehta T."/>
            <person name="Montmayeur A."/>
            <person name="Murphy C."/>
            <person name="Neiman D."/>
            <person name="Pearson M."/>
            <person name="Priest M."/>
            <person name="Roberts A."/>
            <person name="Saif S."/>
            <person name="Shea T."/>
            <person name="Shenoy N."/>
            <person name="Sisk P."/>
            <person name="Stolte C."/>
            <person name="Sykes S."/>
            <person name="Yandava C."/>
            <person name="Wortman J."/>
            <person name="Nusbaum C."/>
            <person name="Birren B."/>
        </authorList>
    </citation>
    <scope>NUCLEOTIDE SEQUENCE</scope>
    <source>
        <strain evidence="6">R3-111a-1</strain>
    </source>
</reference>
<feature type="compositionally biased region" description="Acidic residues" evidence="3">
    <location>
        <begin position="1268"/>
        <end position="1285"/>
    </location>
</feature>
<proteinExistence type="predicted"/>
<feature type="compositionally biased region" description="Basic and acidic residues" evidence="3">
    <location>
        <begin position="1304"/>
        <end position="1313"/>
    </location>
</feature>
<dbReference type="OrthoDB" id="10253476at2759"/>
<dbReference type="GO" id="GO:0007021">
    <property type="term" value="P:tubulin complex assembly"/>
    <property type="evidence" value="ECO:0007669"/>
    <property type="project" value="InterPro"/>
</dbReference>
<dbReference type="VEuPathDB" id="FungiDB:GGTG_03670"/>
<name>J3NQW4_GAET3</name>
<organism evidence="6">
    <name type="scientific">Gaeumannomyces tritici (strain R3-111a-1)</name>
    <name type="common">Wheat and barley take-all root rot fungus</name>
    <name type="synonym">Gaeumannomyces graminis var. tritici</name>
    <dbReference type="NCBI Taxonomy" id="644352"/>
    <lineage>
        <taxon>Eukaryota</taxon>
        <taxon>Fungi</taxon>
        <taxon>Dikarya</taxon>
        <taxon>Ascomycota</taxon>
        <taxon>Pezizomycotina</taxon>
        <taxon>Sordariomycetes</taxon>
        <taxon>Sordariomycetidae</taxon>
        <taxon>Magnaporthales</taxon>
        <taxon>Magnaporthaceae</taxon>
        <taxon>Gaeumannomyces</taxon>
    </lineage>
</organism>
<dbReference type="GO" id="GO:0048487">
    <property type="term" value="F:beta-tubulin binding"/>
    <property type="evidence" value="ECO:0007669"/>
    <property type="project" value="InterPro"/>
</dbReference>
<dbReference type="RefSeq" id="XP_009219715.1">
    <property type="nucleotide sequence ID" value="XM_009221451.1"/>
</dbReference>
<keyword evidence="1" id="KW-0143">Chaperone</keyword>
<evidence type="ECO:0000256" key="2">
    <source>
        <dbReference type="PROSITE-ProRule" id="PRU00103"/>
    </source>
</evidence>
<feature type="domain" description="Tubulin-folding cofactor D ARM repeats" evidence="5">
    <location>
        <begin position="470"/>
        <end position="540"/>
    </location>
</feature>